<dbReference type="Pfam" id="PF13041">
    <property type="entry name" value="PPR_2"/>
    <property type="match status" value="3"/>
</dbReference>
<protein>
    <submittedName>
        <fullName evidence="5">Pentatricopeptide repeat-containing protein At5g52630</fullName>
    </submittedName>
</protein>
<dbReference type="FunFam" id="1.25.40.10:FF:000344">
    <property type="entry name" value="Pentatricopeptide repeat-containing protein"/>
    <property type="match status" value="2"/>
</dbReference>
<dbReference type="AlphaFoldDB" id="A0A8B7BS26"/>
<dbReference type="Pfam" id="PF01535">
    <property type="entry name" value="PPR"/>
    <property type="match status" value="4"/>
</dbReference>
<proteinExistence type="predicted"/>
<dbReference type="PANTHER" id="PTHR47926">
    <property type="entry name" value="PENTATRICOPEPTIDE REPEAT-CONTAINING PROTEIN"/>
    <property type="match status" value="1"/>
</dbReference>
<dbReference type="GeneID" id="103703225"/>
<evidence type="ECO:0000256" key="2">
    <source>
        <dbReference type="PROSITE-ProRule" id="PRU00708"/>
    </source>
</evidence>
<feature type="repeat" description="PPR" evidence="2">
    <location>
        <begin position="179"/>
        <end position="213"/>
    </location>
</feature>
<dbReference type="FunFam" id="1.25.40.10:FF:000366">
    <property type="entry name" value="Pentatricopeptide (PPR) repeat-containing protein"/>
    <property type="match status" value="1"/>
</dbReference>
<gene>
    <name evidence="5" type="primary">LOC103703225</name>
</gene>
<dbReference type="OrthoDB" id="750109at2759"/>
<dbReference type="InterPro" id="IPR002885">
    <property type="entry name" value="PPR_rpt"/>
</dbReference>
<feature type="repeat" description="PPR" evidence="2">
    <location>
        <begin position="282"/>
        <end position="316"/>
    </location>
</feature>
<dbReference type="Gene3D" id="1.25.40.10">
    <property type="entry name" value="Tetratricopeptide repeat domain"/>
    <property type="match status" value="4"/>
</dbReference>
<dbReference type="PROSITE" id="PS51375">
    <property type="entry name" value="PPR"/>
    <property type="match status" value="6"/>
</dbReference>
<reference evidence="5" key="2">
    <citation type="submission" date="2025-08" db="UniProtKB">
        <authorList>
            <consortium name="RefSeq"/>
        </authorList>
    </citation>
    <scope>IDENTIFICATION</scope>
    <source>
        <tissue evidence="5">Young leaves</tissue>
    </source>
</reference>
<evidence type="ECO:0000259" key="3">
    <source>
        <dbReference type="Pfam" id="PF14432"/>
    </source>
</evidence>
<dbReference type="SUPFAM" id="SSF48452">
    <property type="entry name" value="TPR-like"/>
    <property type="match status" value="1"/>
</dbReference>
<dbReference type="NCBIfam" id="TIGR00756">
    <property type="entry name" value="PPR"/>
    <property type="match status" value="7"/>
</dbReference>
<sequence length="690" mass="75943">MKLVKSQPWRPPDTVLAQLIQSSARNRNPGRGKQLHAHLVASGATPSTFVANHLISMYAKCGDLDHAIALFDRMPQRNLVTWTAMISGFSQNNKFADALRTFSSMCAAGIKPTQFALSSAIQASASFGSLEFGRQMHSLSVKLGFDVELFVGSNLAGMYSKCGSLVDACRVFDEMPDKDEVAWTAMIDGHAKNGSFEEAIVALRDMFREGTAVIDPHVLCSVLSACGGLKAGKLGQCLHSCAAKLGSESDTFVGNALVNMYAKAGDMESASNAVGANSSGWNVVSCSSLIDGYVEMDRIEEASKAYVESRRQGLEPNEFTFSSMIKACASQAALEQGIQLHAQVTKSNFVGDPFVSSTLVDMYGKCGLLNSSVQVFDEIQHPSDVAWNSIVGVFAQHGRGKEAIGAFNRMISRGNKPNHVTFVSLLMACSHAGLVDEGLEYFHSMNKGHGLEPREEHYACVIDMLGRAGRLEEAREFIARMPFEPNAYGWCSLLGACRTHGDKELGERAAEKLMKLEPENSGIHILLSSIYASMGRWEDVKAVRKLMRDSRVKKLPGFSWVDVSNKTHMFGAEDWSHPQKKEIYEKLEELMAKIREAGYVPFTGSMPWNLEETLKERLLHHHSERIAVAFALISMPATKPIIVKKNLRVCVDCHSAIKLISKVEEREIIVRDHARFHHFADGLCSCGDYW</sequence>
<reference evidence="4" key="1">
    <citation type="journal article" date="2019" name="Nat. Commun.">
        <title>Genome-wide association mapping of date palm fruit traits.</title>
        <authorList>
            <person name="Hazzouri K.M."/>
            <person name="Gros-Balthazard M."/>
            <person name="Flowers J.M."/>
            <person name="Copetti D."/>
            <person name="Lemansour A."/>
            <person name="Lebrun M."/>
            <person name="Masmoudi K."/>
            <person name="Ferrand S."/>
            <person name="Dhar M.I."/>
            <person name="Fresquez Z.A."/>
            <person name="Rosas U."/>
            <person name="Zhang J."/>
            <person name="Talag J."/>
            <person name="Lee S."/>
            <person name="Kudrna D."/>
            <person name="Powell R.F."/>
            <person name="Leitch I.J."/>
            <person name="Krueger R.R."/>
            <person name="Wing R.A."/>
            <person name="Amiri K.M.A."/>
            <person name="Purugganan M.D."/>
        </authorList>
    </citation>
    <scope>NUCLEOTIDE SEQUENCE [LARGE SCALE GENOMIC DNA]</scope>
    <source>
        <strain evidence="4">cv. Khalas</strain>
    </source>
</reference>
<dbReference type="KEGG" id="pda:103703225"/>
<dbReference type="Pfam" id="PF14432">
    <property type="entry name" value="DYW_deaminase"/>
    <property type="match status" value="1"/>
</dbReference>
<dbReference type="InterPro" id="IPR046960">
    <property type="entry name" value="PPR_At4g14850-like_plant"/>
</dbReference>
<dbReference type="PANTHER" id="PTHR47926:SF366">
    <property type="entry name" value="PENTATRICOPEPTIDE REPEAT SUPERFAMILY PROTEIN"/>
    <property type="match status" value="1"/>
</dbReference>
<feature type="repeat" description="PPR" evidence="2">
    <location>
        <begin position="78"/>
        <end position="112"/>
    </location>
</feature>
<dbReference type="Proteomes" id="UP000228380">
    <property type="component" value="Chromosome 10"/>
</dbReference>
<dbReference type="Pfam" id="PF20430">
    <property type="entry name" value="Eplus_motif"/>
    <property type="match status" value="1"/>
</dbReference>
<dbReference type="Pfam" id="PF20431">
    <property type="entry name" value="E_motif"/>
    <property type="match status" value="1"/>
</dbReference>
<dbReference type="GO" id="GO:0008270">
    <property type="term" value="F:zinc ion binding"/>
    <property type="evidence" value="ECO:0007669"/>
    <property type="project" value="InterPro"/>
</dbReference>
<dbReference type="GO" id="GO:0009451">
    <property type="term" value="P:RNA modification"/>
    <property type="evidence" value="ECO:0007669"/>
    <property type="project" value="InterPro"/>
</dbReference>
<feature type="repeat" description="PPR" evidence="2">
    <location>
        <begin position="47"/>
        <end position="77"/>
    </location>
</feature>
<accession>A0A8B7BS26</accession>
<dbReference type="InterPro" id="IPR032867">
    <property type="entry name" value="DYW_dom"/>
</dbReference>
<dbReference type="RefSeq" id="XP_008784229.1">
    <property type="nucleotide sequence ID" value="XM_008786007.3"/>
</dbReference>
<dbReference type="GO" id="GO:0003723">
    <property type="term" value="F:RNA binding"/>
    <property type="evidence" value="ECO:0007669"/>
    <property type="project" value="InterPro"/>
</dbReference>
<evidence type="ECO:0000256" key="1">
    <source>
        <dbReference type="ARBA" id="ARBA00022737"/>
    </source>
</evidence>
<feature type="repeat" description="PPR" evidence="2">
    <location>
        <begin position="418"/>
        <end position="453"/>
    </location>
</feature>
<organism evidence="4 5">
    <name type="scientific">Phoenix dactylifera</name>
    <name type="common">Date palm</name>
    <dbReference type="NCBI Taxonomy" id="42345"/>
    <lineage>
        <taxon>Eukaryota</taxon>
        <taxon>Viridiplantae</taxon>
        <taxon>Streptophyta</taxon>
        <taxon>Embryophyta</taxon>
        <taxon>Tracheophyta</taxon>
        <taxon>Spermatophyta</taxon>
        <taxon>Magnoliopsida</taxon>
        <taxon>Liliopsida</taxon>
        <taxon>Arecaceae</taxon>
        <taxon>Coryphoideae</taxon>
        <taxon>Phoeniceae</taxon>
        <taxon>Phoenix</taxon>
    </lineage>
</organism>
<evidence type="ECO:0000313" key="4">
    <source>
        <dbReference type="Proteomes" id="UP000228380"/>
    </source>
</evidence>
<dbReference type="FunFam" id="1.25.40.10:FF:000285">
    <property type="entry name" value="Pentatricopeptide repeat-containing protein, chloroplastic"/>
    <property type="match status" value="1"/>
</dbReference>
<keyword evidence="1" id="KW-0677">Repeat</keyword>
<dbReference type="InterPro" id="IPR046849">
    <property type="entry name" value="E2_motif"/>
</dbReference>
<feature type="repeat" description="PPR" evidence="2">
    <location>
        <begin position="383"/>
        <end position="417"/>
    </location>
</feature>
<dbReference type="InterPro" id="IPR046848">
    <property type="entry name" value="E_motif"/>
</dbReference>
<dbReference type="InterPro" id="IPR011990">
    <property type="entry name" value="TPR-like_helical_dom_sf"/>
</dbReference>
<keyword evidence="4" id="KW-1185">Reference proteome</keyword>
<feature type="domain" description="DYW" evidence="3">
    <location>
        <begin position="598"/>
        <end position="690"/>
    </location>
</feature>
<evidence type="ECO:0000313" key="5">
    <source>
        <dbReference type="RefSeq" id="XP_008784229.1"/>
    </source>
</evidence>
<name>A0A8B7BS26_PHODC</name>